<sequence>MVSIHKFAARMGAGTALFSLLMASVAGSLSVPVNAAEPLKIGLHYPASGRYKEHGFAQAEGALLAVEEINSRGGVLGRKLELLSDDTASEPERAANNAATQAQAGALMMLGGSSSEVARALGREASRQNIIYFATQASANELTGVKGHRNIFRESISARMGAKAIGNYLQTLPGEHKFFYITASDSWGFSAEASMREVTGTEDTAAHPNVPVQYPKPSQKDLENALAAAMNSDANVLVLSQYGKDLATILQLAQKRNVQERFTIVVPVVDLETAREAGAGAMDGVIGAMAWNYDVPAALNLDDARLFVNRYTDRFQHSPSAGAASAYNVVHQYADAVRRAGTTDTGKVISALENYSYTGIKGDEQWRAFDHQNLQTVYVVKGRPRADVMKDKNKENYFVMLAETPGADAAISEADWKQERRNNGKPERLE</sequence>
<keyword evidence="9" id="KW-1185">Reference proteome</keyword>
<accession>A0A9X3EH17</accession>
<gene>
    <name evidence="8" type="ORF">OUO13_17850</name>
</gene>
<feature type="domain" description="Leucine-binding protein" evidence="7">
    <location>
        <begin position="38"/>
        <end position="382"/>
    </location>
</feature>
<reference evidence="8" key="1">
    <citation type="submission" date="2022-11" db="EMBL/GenBank/DDBJ databases">
        <title>Parathalassolutuus dongxingensis gen. nov., sp. nov., a novel member of family Oceanospirillaceae isolated from a coastal shrimp pond in Guangxi, China.</title>
        <authorList>
            <person name="Chen H."/>
        </authorList>
    </citation>
    <scope>NUCLEOTIDE SEQUENCE</scope>
    <source>
        <strain evidence="8">G-43</strain>
    </source>
</reference>
<dbReference type="GO" id="GO:0006865">
    <property type="term" value="P:amino acid transport"/>
    <property type="evidence" value="ECO:0007669"/>
    <property type="project" value="UniProtKB-KW"/>
</dbReference>
<protein>
    <submittedName>
        <fullName evidence="8">ABC transporter substrate-binding protein</fullName>
    </submittedName>
</protein>
<evidence type="ECO:0000259" key="7">
    <source>
        <dbReference type="Pfam" id="PF13458"/>
    </source>
</evidence>
<dbReference type="InterPro" id="IPR000709">
    <property type="entry name" value="Leu_Ile_Val-bd"/>
</dbReference>
<dbReference type="SUPFAM" id="SSF53822">
    <property type="entry name" value="Periplasmic binding protein-like I"/>
    <property type="match status" value="1"/>
</dbReference>
<evidence type="ECO:0000256" key="1">
    <source>
        <dbReference type="ARBA" id="ARBA00010062"/>
    </source>
</evidence>
<dbReference type="InterPro" id="IPR028082">
    <property type="entry name" value="Peripla_BP_I"/>
</dbReference>
<evidence type="ECO:0000256" key="3">
    <source>
        <dbReference type="ARBA" id="ARBA00022729"/>
    </source>
</evidence>
<dbReference type="Gene3D" id="3.40.50.2300">
    <property type="match status" value="2"/>
</dbReference>
<proteinExistence type="inferred from homology"/>
<evidence type="ECO:0000256" key="6">
    <source>
        <dbReference type="SAM" id="SignalP"/>
    </source>
</evidence>
<evidence type="ECO:0000256" key="4">
    <source>
        <dbReference type="ARBA" id="ARBA00022970"/>
    </source>
</evidence>
<dbReference type="InterPro" id="IPR028081">
    <property type="entry name" value="Leu-bd"/>
</dbReference>
<evidence type="ECO:0000256" key="5">
    <source>
        <dbReference type="SAM" id="MobiDB-lite"/>
    </source>
</evidence>
<name>A0A9X3EH17_9GAMM</name>
<dbReference type="EMBL" id="JAPNOA010000058">
    <property type="protein sequence ID" value="MCY0967046.1"/>
    <property type="molecule type" value="Genomic_DNA"/>
</dbReference>
<keyword evidence="4" id="KW-0029">Amino-acid transport</keyword>
<evidence type="ECO:0000256" key="2">
    <source>
        <dbReference type="ARBA" id="ARBA00022448"/>
    </source>
</evidence>
<evidence type="ECO:0000313" key="9">
    <source>
        <dbReference type="Proteomes" id="UP001150830"/>
    </source>
</evidence>
<dbReference type="AlphaFoldDB" id="A0A9X3EH17"/>
<feature type="compositionally biased region" description="Basic and acidic residues" evidence="5">
    <location>
        <begin position="414"/>
        <end position="430"/>
    </location>
</feature>
<dbReference type="Pfam" id="PF13458">
    <property type="entry name" value="Peripla_BP_6"/>
    <property type="match status" value="1"/>
</dbReference>
<organism evidence="8 9">
    <name type="scientific">Parathalassolituus penaei</name>
    <dbReference type="NCBI Taxonomy" id="2997323"/>
    <lineage>
        <taxon>Bacteria</taxon>
        <taxon>Pseudomonadati</taxon>
        <taxon>Pseudomonadota</taxon>
        <taxon>Gammaproteobacteria</taxon>
        <taxon>Oceanospirillales</taxon>
        <taxon>Oceanospirillaceae</taxon>
        <taxon>Parathalassolituus</taxon>
    </lineage>
</organism>
<feature type="chain" id="PRO_5040887204" evidence="6">
    <location>
        <begin position="36"/>
        <end position="430"/>
    </location>
</feature>
<dbReference type="PRINTS" id="PR00337">
    <property type="entry name" value="LEUILEVALBP"/>
</dbReference>
<dbReference type="PANTHER" id="PTHR30483:SF6">
    <property type="entry name" value="PERIPLASMIC BINDING PROTEIN OF ABC TRANSPORTER FOR NATURAL AMINO ACIDS"/>
    <property type="match status" value="1"/>
</dbReference>
<evidence type="ECO:0000313" key="8">
    <source>
        <dbReference type="EMBL" id="MCY0967046.1"/>
    </source>
</evidence>
<feature type="signal peptide" evidence="6">
    <location>
        <begin position="1"/>
        <end position="35"/>
    </location>
</feature>
<dbReference type="Proteomes" id="UP001150830">
    <property type="component" value="Unassembled WGS sequence"/>
</dbReference>
<comment type="similarity">
    <text evidence="1">Belongs to the leucine-binding protein family.</text>
</comment>
<feature type="region of interest" description="Disordered" evidence="5">
    <location>
        <begin position="411"/>
        <end position="430"/>
    </location>
</feature>
<keyword evidence="2" id="KW-0813">Transport</keyword>
<dbReference type="PANTHER" id="PTHR30483">
    <property type="entry name" value="LEUCINE-SPECIFIC-BINDING PROTEIN"/>
    <property type="match status" value="1"/>
</dbReference>
<keyword evidence="3 6" id="KW-0732">Signal</keyword>
<dbReference type="RefSeq" id="WP_283175251.1">
    <property type="nucleotide sequence ID" value="NZ_JAPNOA010000058.1"/>
</dbReference>
<comment type="caution">
    <text evidence="8">The sequence shown here is derived from an EMBL/GenBank/DDBJ whole genome shotgun (WGS) entry which is preliminary data.</text>
</comment>
<dbReference type="InterPro" id="IPR051010">
    <property type="entry name" value="BCAA_transport"/>
</dbReference>